<keyword evidence="3" id="KW-1185">Reference proteome</keyword>
<feature type="compositionally biased region" description="Polar residues" evidence="1">
    <location>
        <begin position="18"/>
        <end position="27"/>
    </location>
</feature>
<evidence type="ECO:0000313" key="2">
    <source>
        <dbReference type="EMBL" id="KAL3098620.1"/>
    </source>
</evidence>
<dbReference type="AlphaFoldDB" id="A0ABD2K7C3"/>
<accession>A0ABD2K7C3</accession>
<gene>
    <name evidence="2" type="ORF">niasHT_029852</name>
</gene>
<name>A0ABD2K7C3_9BILA</name>
<feature type="region of interest" description="Disordered" evidence="1">
    <location>
        <begin position="1"/>
        <end position="36"/>
    </location>
</feature>
<proteinExistence type="predicted"/>
<evidence type="ECO:0000256" key="1">
    <source>
        <dbReference type="SAM" id="MobiDB-lite"/>
    </source>
</evidence>
<comment type="caution">
    <text evidence="2">The sequence shown here is derived from an EMBL/GenBank/DDBJ whole genome shotgun (WGS) entry which is preliminary data.</text>
</comment>
<evidence type="ECO:0000313" key="3">
    <source>
        <dbReference type="Proteomes" id="UP001620626"/>
    </source>
</evidence>
<dbReference type="EMBL" id="JBICBT010000821">
    <property type="protein sequence ID" value="KAL3098620.1"/>
    <property type="molecule type" value="Genomic_DNA"/>
</dbReference>
<reference evidence="2 3" key="1">
    <citation type="submission" date="2024-10" db="EMBL/GenBank/DDBJ databases">
        <authorList>
            <person name="Kim D."/>
        </authorList>
    </citation>
    <scope>NUCLEOTIDE SEQUENCE [LARGE SCALE GENOMIC DNA]</scope>
    <source>
        <strain evidence="2">BH-2024</strain>
    </source>
</reference>
<dbReference type="Proteomes" id="UP001620626">
    <property type="component" value="Unassembled WGS sequence"/>
</dbReference>
<protein>
    <submittedName>
        <fullName evidence="2">Uncharacterized protein</fullName>
    </submittedName>
</protein>
<organism evidence="2 3">
    <name type="scientific">Heterodera trifolii</name>
    <dbReference type="NCBI Taxonomy" id="157864"/>
    <lineage>
        <taxon>Eukaryota</taxon>
        <taxon>Metazoa</taxon>
        <taxon>Ecdysozoa</taxon>
        <taxon>Nematoda</taxon>
        <taxon>Chromadorea</taxon>
        <taxon>Rhabditida</taxon>
        <taxon>Tylenchina</taxon>
        <taxon>Tylenchomorpha</taxon>
        <taxon>Tylenchoidea</taxon>
        <taxon>Heteroderidae</taxon>
        <taxon>Heteroderinae</taxon>
        <taxon>Heterodera</taxon>
    </lineage>
</organism>
<feature type="compositionally biased region" description="Basic and acidic residues" evidence="1">
    <location>
        <begin position="1"/>
        <end position="15"/>
    </location>
</feature>
<sequence>MLEPEAKDEANDRGRSVLPSTSPSFSLPNVGHGIKGMDGPPIRSLPALLSLPLFLSLLPSAEQLLPSPEGNEWALNERQME</sequence>